<evidence type="ECO:0000256" key="1">
    <source>
        <dbReference type="SAM" id="MobiDB-lite"/>
    </source>
</evidence>
<dbReference type="GeneID" id="63752678"/>
<evidence type="ECO:0000313" key="3">
    <source>
        <dbReference type="Proteomes" id="UP000184383"/>
    </source>
</evidence>
<feature type="compositionally biased region" description="Low complexity" evidence="1">
    <location>
        <begin position="1"/>
        <end position="16"/>
    </location>
</feature>
<organism evidence="2 3">
    <name type="scientific">Aspergillus wentii DTO 134E9</name>
    <dbReference type="NCBI Taxonomy" id="1073089"/>
    <lineage>
        <taxon>Eukaryota</taxon>
        <taxon>Fungi</taxon>
        <taxon>Dikarya</taxon>
        <taxon>Ascomycota</taxon>
        <taxon>Pezizomycotina</taxon>
        <taxon>Eurotiomycetes</taxon>
        <taxon>Eurotiomycetidae</taxon>
        <taxon>Eurotiales</taxon>
        <taxon>Aspergillaceae</taxon>
        <taxon>Aspergillus</taxon>
        <taxon>Aspergillus subgen. Cremei</taxon>
    </lineage>
</organism>
<dbReference type="Pfam" id="PF10295">
    <property type="entry name" value="DUF2406"/>
    <property type="match status" value="1"/>
</dbReference>
<dbReference type="OrthoDB" id="5330253at2759"/>
<gene>
    <name evidence="2" type="ORF">ASPWEDRAFT_46719</name>
</gene>
<proteinExistence type="predicted"/>
<name>A0A1L9R506_ASPWE</name>
<dbReference type="RefSeq" id="XP_040683667.1">
    <property type="nucleotide sequence ID" value="XM_040836830.1"/>
</dbReference>
<dbReference type="Proteomes" id="UP000184383">
    <property type="component" value="Unassembled WGS sequence"/>
</dbReference>
<sequence>MPSSRTSSDRSGSVGSHDYYKKPSISTKADPNVAMNEAQPMANIGGSTFSLRAIQHLDREGRIIAEPDISNPTRHRFERPLDTIRSFEAAIETHRRENMMR</sequence>
<feature type="region of interest" description="Disordered" evidence="1">
    <location>
        <begin position="1"/>
        <end position="32"/>
    </location>
</feature>
<dbReference type="InterPro" id="IPR018809">
    <property type="entry name" value="DUF2406"/>
</dbReference>
<reference evidence="3" key="1">
    <citation type="journal article" date="2017" name="Genome Biol.">
        <title>Comparative genomics reveals high biological diversity and specific adaptations in the industrially and medically important fungal genus Aspergillus.</title>
        <authorList>
            <person name="de Vries R.P."/>
            <person name="Riley R."/>
            <person name="Wiebenga A."/>
            <person name="Aguilar-Osorio G."/>
            <person name="Amillis S."/>
            <person name="Uchima C.A."/>
            <person name="Anderluh G."/>
            <person name="Asadollahi M."/>
            <person name="Askin M."/>
            <person name="Barry K."/>
            <person name="Battaglia E."/>
            <person name="Bayram O."/>
            <person name="Benocci T."/>
            <person name="Braus-Stromeyer S.A."/>
            <person name="Caldana C."/>
            <person name="Canovas D."/>
            <person name="Cerqueira G.C."/>
            <person name="Chen F."/>
            <person name="Chen W."/>
            <person name="Choi C."/>
            <person name="Clum A."/>
            <person name="Dos Santos R.A."/>
            <person name="Damasio A.R."/>
            <person name="Diallinas G."/>
            <person name="Emri T."/>
            <person name="Fekete E."/>
            <person name="Flipphi M."/>
            <person name="Freyberg S."/>
            <person name="Gallo A."/>
            <person name="Gournas C."/>
            <person name="Habgood R."/>
            <person name="Hainaut M."/>
            <person name="Harispe M.L."/>
            <person name="Henrissat B."/>
            <person name="Hilden K.S."/>
            <person name="Hope R."/>
            <person name="Hossain A."/>
            <person name="Karabika E."/>
            <person name="Karaffa L."/>
            <person name="Karanyi Z."/>
            <person name="Krasevec N."/>
            <person name="Kuo A."/>
            <person name="Kusch H."/>
            <person name="LaButti K."/>
            <person name="Lagendijk E.L."/>
            <person name="Lapidus A."/>
            <person name="Levasseur A."/>
            <person name="Lindquist E."/>
            <person name="Lipzen A."/>
            <person name="Logrieco A.F."/>
            <person name="MacCabe A."/>
            <person name="Maekelae M.R."/>
            <person name="Malavazi I."/>
            <person name="Melin P."/>
            <person name="Meyer V."/>
            <person name="Mielnichuk N."/>
            <person name="Miskei M."/>
            <person name="Molnar A.P."/>
            <person name="Mule G."/>
            <person name="Ngan C.Y."/>
            <person name="Orejas M."/>
            <person name="Orosz E."/>
            <person name="Ouedraogo J.P."/>
            <person name="Overkamp K.M."/>
            <person name="Park H.-S."/>
            <person name="Perrone G."/>
            <person name="Piumi F."/>
            <person name="Punt P.J."/>
            <person name="Ram A.F."/>
            <person name="Ramon A."/>
            <person name="Rauscher S."/>
            <person name="Record E."/>
            <person name="Riano-Pachon D.M."/>
            <person name="Robert V."/>
            <person name="Roehrig J."/>
            <person name="Ruller R."/>
            <person name="Salamov A."/>
            <person name="Salih N.S."/>
            <person name="Samson R.A."/>
            <person name="Sandor E."/>
            <person name="Sanguinetti M."/>
            <person name="Schuetze T."/>
            <person name="Sepcic K."/>
            <person name="Shelest E."/>
            <person name="Sherlock G."/>
            <person name="Sophianopoulou V."/>
            <person name="Squina F.M."/>
            <person name="Sun H."/>
            <person name="Susca A."/>
            <person name="Todd R.B."/>
            <person name="Tsang A."/>
            <person name="Unkles S.E."/>
            <person name="van de Wiele N."/>
            <person name="van Rossen-Uffink D."/>
            <person name="Oliveira J.V."/>
            <person name="Vesth T.C."/>
            <person name="Visser J."/>
            <person name="Yu J.-H."/>
            <person name="Zhou M."/>
            <person name="Andersen M.R."/>
            <person name="Archer D.B."/>
            <person name="Baker S.E."/>
            <person name="Benoit I."/>
            <person name="Brakhage A.A."/>
            <person name="Braus G.H."/>
            <person name="Fischer R."/>
            <person name="Frisvad J.C."/>
            <person name="Goldman G.H."/>
            <person name="Houbraken J."/>
            <person name="Oakley B."/>
            <person name="Pocsi I."/>
            <person name="Scazzocchio C."/>
            <person name="Seiboth B."/>
            <person name="vanKuyk P.A."/>
            <person name="Wortman J."/>
            <person name="Dyer P.S."/>
            <person name="Grigoriev I.V."/>
        </authorList>
    </citation>
    <scope>NUCLEOTIDE SEQUENCE [LARGE SCALE GENOMIC DNA]</scope>
    <source>
        <strain evidence="3">DTO 134E9</strain>
    </source>
</reference>
<dbReference type="EMBL" id="KV878218">
    <property type="protein sequence ID" value="OJJ29990.1"/>
    <property type="molecule type" value="Genomic_DNA"/>
</dbReference>
<protein>
    <submittedName>
        <fullName evidence="2">Uncharacterized protein</fullName>
    </submittedName>
</protein>
<dbReference type="PANTHER" id="PTHR28186">
    <property type="entry name" value="MEIOTICALLY UP-REGULATED GENE 9 PROTEIN"/>
    <property type="match status" value="1"/>
</dbReference>
<dbReference type="AlphaFoldDB" id="A0A1L9R506"/>
<keyword evidence="3" id="KW-1185">Reference proteome</keyword>
<dbReference type="VEuPathDB" id="FungiDB:ASPWEDRAFT_46719"/>
<evidence type="ECO:0000313" key="2">
    <source>
        <dbReference type="EMBL" id="OJJ29990.1"/>
    </source>
</evidence>
<dbReference type="PANTHER" id="PTHR28186:SF1">
    <property type="entry name" value="MEIOTICALLY UP-REGULATED GENE 9 PROTEIN"/>
    <property type="match status" value="1"/>
</dbReference>
<accession>A0A1L9R506</accession>